<gene>
    <name evidence="1" type="ORF">SGFS_021990</name>
</gene>
<keyword evidence="2" id="KW-1185">Reference proteome</keyword>
<accession>A0ABM7F4V4</accession>
<sequence length="94" mass="10558">MLQSPFGRIRLRMRGHAQLRVQPSPRGGSRNIAAGLREMSRQNQIDQGDPCQCCSGVAFIRETDMPLSPLYARMGKSLIGSLAERMFCMRFSQV</sequence>
<dbReference type="Proteomes" id="UP001321542">
    <property type="component" value="Chromosome"/>
</dbReference>
<proteinExistence type="predicted"/>
<reference evidence="1 2" key="2">
    <citation type="journal article" date="2023" name="ChemBioChem">
        <title>Acyltransferase Domain Exchange between Two Independent Type I Polyketide Synthases in the Same Producer Strain of Macrolide Antibiotics.</title>
        <authorList>
            <person name="Kudo F."/>
            <person name="Kishikawa K."/>
            <person name="Tsuboi K."/>
            <person name="Kido T."/>
            <person name="Usui T."/>
            <person name="Hashimoto J."/>
            <person name="Shin-Ya K."/>
            <person name="Miyanaga A."/>
            <person name="Eguchi T."/>
        </authorList>
    </citation>
    <scope>NUCLEOTIDE SEQUENCE [LARGE SCALE GENOMIC DNA]</scope>
    <source>
        <strain evidence="1 2">A-8890</strain>
    </source>
</reference>
<reference evidence="1 2" key="1">
    <citation type="journal article" date="2010" name="ChemBioChem">
        <title>Cloning and characterization of the biosynthetic gene cluster of 16-membered macrolide antibiotic FD-891: involvement of a dual functional cytochrome P450 monooxygenase catalyzing epoxidation and hydroxylation.</title>
        <authorList>
            <person name="Kudo F."/>
            <person name="Motegi A."/>
            <person name="Mizoue K."/>
            <person name="Eguchi T."/>
        </authorList>
    </citation>
    <scope>NUCLEOTIDE SEQUENCE [LARGE SCALE GENOMIC DNA]</scope>
    <source>
        <strain evidence="1 2">A-8890</strain>
    </source>
</reference>
<protein>
    <submittedName>
        <fullName evidence="1">Uncharacterized protein</fullName>
    </submittedName>
</protein>
<dbReference type="EMBL" id="AP018448">
    <property type="protein sequence ID" value="BBC30905.1"/>
    <property type="molecule type" value="Genomic_DNA"/>
</dbReference>
<evidence type="ECO:0000313" key="1">
    <source>
        <dbReference type="EMBL" id="BBC30905.1"/>
    </source>
</evidence>
<name>A0ABM7F4V4_9ACTN</name>
<evidence type="ECO:0000313" key="2">
    <source>
        <dbReference type="Proteomes" id="UP001321542"/>
    </source>
</evidence>
<organism evidence="1 2">
    <name type="scientific">Streptomyces graminofaciens</name>
    <dbReference type="NCBI Taxonomy" id="68212"/>
    <lineage>
        <taxon>Bacteria</taxon>
        <taxon>Bacillati</taxon>
        <taxon>Actinomycetota</taxon>
        <taxon>Actinomycetes</taxon>
        <taxon>Kitasatosporales</taxon>
        <taxon>Streptomycetaceae</taxon>
        <taxon>Streptomyces</taxon>
    </lineage>
</organism>